<evidence type="ECO:0000313" key="2">
    <source>
        <dbReference type="Proteomes" id="UP000274556"/>
    </source>
</evidence>
<comment type="caution">
    <text evidence="1">The sequence shown here is derived from an EMBL/GenBank/DDBJ whole genome shotgun (WGS) entry which is preliminary data.</text>
</comment>
<evidence type="ECO:0000313" key="1">
    <source>
        <dbReference type="EMBL" id="RKT43983.1"/>
    </source>
</evidence>
<proteinExistence type="predicted"/>
<dbReference type="OrthoDB" id="9182133at2"/>
<dbReference type="AlphaFoldDB" id="A0A495V5U7"/>
<accession>A0A495V5U7</accession>
<organism evidence="1 2">
    <name type="scientific">Thiocapsa rosea</name>
    <dbReference type="NCBI Taxonomy" id="69360"/>
    <lineage>
        <taxon>Bacteria</taxon>
        <taxon>Pseudomonadati</taxon>
        <taxon>Pseudomonadota</taxon>
        <taxon>Gammaproteobacteria</taxon>
        <taxon>Chromatiales</taxon>
        <taxon>Chromatiaceae</taxon>
        <taxon>Thiocapsa</taxon>
    </lineage>
</organism>
<name>A0A495V5U7_9GAMM</name>
<dbReference type="RefSeq" id="WP_120796494.1">
    <property type="nucleotide sequence ID" value="NZ_RBXL01000001.1"/>
</dbReference>
<protein>
    <submittedName>
        <fullName evidence="1">Uncharacterized protein</fullName>
    </submittedName>
</protein>
<dbReference type="Proteomes" id="UP000274556">
    <property type="component" value="Unassembled WGS sequence"/>
</dbReference>
<sequence>MPKNFVRCTYDAWIREHARRFRYPPWIVESRKNGFALRFVGLAPQLSFQIRQRQGSAELMIHDERGVYWDIIGDFDVTEVRTPDGRYRCGWCQDGARYPSRAALWEAHVFEPMLDWVNQRTADQWVCLYGTPDEGIWGAHILKFDAIAERNCVDTFPLVTSNSKGEPERLNRHACAGGLSRKKDALLADREKAHPAVAWPLDLPPALALFGFGIRSS</sequence>
<keyword evidence="2" id="KW-1185">Reference proteome</keyword>
<reference evidence="1 2" key="1">
    <citation type="submission" date="2018-10" db="EMBL/GenBank/DDBJ databases">
        <title>Genomic Encyclopedia of Archaeal and Bacterial Type Strains, Phase II (KMG-II): from individual species to whole genera.</title>
        <authorList>
            <person name="Goeker M."/>
        </authorList>
    </citation>
    <scope>NUCLEOTIDE SEQUENCE [LARGE SCALE GENOMIC DNA]</scope>
    <source>
        <strain evidence="1 2">DSM 235</strain>
    </source>
</reference>
<gene>
    <name evidence="1" type="ORF">BDD21_1352</name>
</gene>
<dbReference type="EMBL" id="RBXL01000001">
    <property type="protein sequence ID" value="RKT43983.1"/>
    <property type="molecule type" value="Genomic_DNA"/>
</dbReference>